<dbReference type="Proteomes" id="UP000736373">
    <property type="component" value="Unassembled WGS sequence"/>
</dbReference>
<feature type="domain" description="PAC" evidence="2">
    <location>
        <begin position="388"/>
        <end position="439"/>
    </location>
</feature>
<dbReference type="InterPro" id="IPR003018">
    <property type="entry name" value="GAF"/>
</dbReference>
<dbReference type="InterPro" id="IPR001610">
    <property type="entry name" value="PAC"/>
</dbReference>
<dbReference type="PANTHER" id="PTHR46663:SF4">
    <property type="entry name" value="DIGUANYLATE CYCLASE DGCT-RELATED"/>
    <property type="match status" value="1"/>
</dbReference>
<evidence type="ECO:0000313" key="5">
    <source>
        <dbReference type="Proteomes" id="UP000736373"/>
    </source>
</evidence>
<dbReference type="PROSITE" id="PS50112">
    <property type="entry name" value="PAS"/>
    <property type="match status" value="1"/>
</dbReference>
<gene>
    <name evidence="4" type="ORF">F6X42_39635</name>
</gene>
<keyword evidence="5" id="KW-1185">Reference proteome</keyword>
<dbReference type="InterPro" id="IPR013655">
    <property type="entry name" value="PAS_fold_3"/>
</dbReference>
<sequence>MLVRNDLHDGVVPPTVPTVDELATKTANTECQALVRLARAHFGVTTSLVTLSTPLGQRPKAVDGVLPDALPPDLTGVSSQACSMMDRMVIVPDTHDDERFRGGPSDLTVRLPRFYAACALTDATGRHLGALYLLDDLPRTLDDAQRRFLYELAGVIARGLERTDVLTDLSDRVKALEERAELMTLALDGSGTGVWDRNVATGEIHYSPAWKAILGYESHELGNRIEDAYLRLHPDDLAYVSAAMQAHFESRSDSYAVEHRIRCKDGSYKWICSRGKVVERDGNGRALRMVGTTTDITALRETAEQLQQSVELVTNLTDEVPGLVFQYRWMPDGRSFFSYASDGIRDIFELMPQQLATTAEAIDALVDRRDLAAYRQSLRQSAASLSPWHLEFRVQLPRQGLRWRQGDARPQRLADGSTLWHGFITDVTERKQIEAELQELATIDFLTQLPNRRYFMKQSEAELARIRSTDNDVAAIVMFDLDYFKALNDRWGHAVGDLALAHFAMLLRAETRVGDIVGRLGGEEFAMVLPNTGLDAAIKVARRVQQRAFRTPLIHGDVRIELSVSIGVDIMRTTDAGIHQPLSRSDKALYRAKERGRNRIEVSLD</sequence>
<dbReference type="Gene3D" id="3.30.450.40">
    <property type="match status" value="1"/>
</dbReference>
<dbReference type="EMBL" id="VZQQ01000093">
    <property type="protein sequence ID" value="MBC8752320.1"/>
    <property type="molecule type" value="Genomic_DNA"/>
</dbReference>
<dbReference type="NCBIfam" id="TIGR00229">
    <property type="entry name" value="sensory_box"/>
    <property type="match status" value="1"/>
</dbReference>
<dbReference type="PROSITE" id="PS50113">
    <property type="entry name" value="PAC"/>
    <property type="match status" value="2"/>
</dbReference>
<feature type="domain" description="PAS" evidence="1">
    <location>
        <begin position="179"/>
        <end position="251"/>
    </location>
</feature>
<dbReference type="InterPro" id="IPR052163">
    <property type="entry name" value="DGC-Regulatory_Protein"/>
</dbReference>
<accession>A0ABR7Q1A6</accession>
<dbReference type="NCBIfam" id="TIGR00254">
    <property type="entry name" value="GGDEF"/>
    <property type="match status" value="1"/>
</dbReference>
<dbReference type="InterPro" id="IPR035965">
    <property type="entry name" value="PAS-like_dom_sf"/>
</dbReference>
<name>A0ABR7Q1A6_9BURK</name>
<dbReference type="InterPro" id="IPR000160">
    <property type="entry name" value="GGDEF_dom"/>
</dbReference>
<dbReference type="SUPFAM" id="SSF55073">
    <property type="entry name" value="Nucleotide cyclase"/>
    <property type="match status" value="1"/>
</dbReference>
<dbReference type="InterPro" id="IPR029787">
    <property type="entry name" value="Nucleotide_cyclase"/>
</dbReference>
<feature type="domain" description="PAC" evidence="2">
    <location>
        <begin position="255"/>
        <end position="308"/>
    </location>
</feature>
<proteinExistence type="predicted"/>
<evidence type="ECO:0000259" key="2">
    <source>
        <dbReference type="PROSITE" id="PS50113"/>
    </source>
</evidence>
<dbReference type="Gene3D" id="3.30.70.270">
    <property type="match status" value="1"/>
</dbReference>
<dbReference type="InterPro" id="IPR043128">
    <property type="entry name" value="Rev_trsase/Diguanyl_cyclase"/>
</dbReference>
<feature type="domain" description="GGDEF" evidence="3">
    <location>
        <begin position="472"/>
        <end position="605"/>
    </location>
</feature>
<dbReference type="RefSeq" id="WP_187639185.1">
    <property type="nucleotide sequence ID" value="NZ_VZQQ01000093.1"/>
</dbReference>
<evidence type="ECO:0000259" key="3">
    <source>
        <dbReference type="PROSITE" id="PS50887"/>
    </source>
</evidence>
<dbReference type="PANTHER" id="PTHR46663">
    <property type="entry name" value="DIGUANYLATE CYCLASE DGCT-RELATED"/>
    <property type="match status" value="1"/>
</dbReference>
<dbReference type="CDD" id="cd01949">
    <property type="entry name" value="GGDEF"/>
    <property type="match status" value="1"/>
</dbReference>
<organism evidence="4 5">
    <name type="scientific">Paraburkholderia podalyriae</name>
    <dbReference type="NCBI Taxonomy" id="1938811"/>
    <lineage>
        <taxon>Bacteria</taxon>
        <taxon>Pseudomonadati</taxon>
        <taxon>Pseudomonadota</taxon>
        <taxon>Betaproteobacteria</taxon>
        <taxon>Burkholderiales</taxon>
        <taxon>Burkholderiaceae</taxon>
        <taxon>Paraburkholderia</taxon>
    </lineage>
</organism>
<dbReference type="SMART" id="SM00091">
    <property type="entry name" value="PAS"/>
    <property type="match status" value="1"/>
</dbReference>
<dbReference type="SUPFAM" id="SSF55785">
    <property type="entry name" value="PYP-like sensor domain (PAS domain)"/>
    <property type="match status" value="2"/>
</dbReference>
<dbReference type="Gene3D" id="3.30.450.20">
    <property type="entry name" value="PAS domain"/>
    <property type="match status" value="2"/>
</dbReference>
<dbReference type="Pfam" id="PF00990">
    <property type="entry name" value="GGDEF"/>
    <property type="match status" value="1"/>
</dbReference>
<dbReference type="InterPro" id="IPR000700">
    <property type="entry name" value="PAS-assoc_C"/>
</dbReference>
<dbReference type="SMART" id="SM00086">
    <property type="entry name" value="PAC"/>
    <property type="match status" value="2"/>
</dbReference>
<dbReference type="SMART" id="SM00267">
    <property type="entry name" value="GGDEF"/>
    <property type="match status" value="1"/>
</dbReference>
<evidence type="ECO:0000313" key="4">
    <source>
        <dbReference type="EMBL" id="MBC8752320.1"/>
    </source>
</evidence>
<dbReference type="InterPro" id="IPR029016">
    <property type="entry name" value="GAF-like_dom_sf"/>
</dbReference>
<reference evidence="4 5" key="1">
    <citation type="submission" date="2019-09" db="EMBL/GenBank/DDBJ databases">
        <title>Paraburkholderia podalyriae sp. nov., A South African Podalyria-associated rhizobium.</title>
        <authorList>
            <person name="Mavima L."/>
            <person name="Beukes C.W."/>
            <person name="Palmer M."/>
            <person name="De Meyer S.E."/>
            <person name="James E.K."/>
            <person name="Maluk M."/>
            <person name="Avontuur J.R."/>
            <person name="Chan W.Y."/>
            <person name="Venter S.N."/>
            <person name="Steenkamp E.T."/>
        </authorList>
    </citation>
    <scope>NUCLEOTIDE SEQUENCE [LARGE SCALE GENOMIC DNA]</scope>
    <source>
        <strain evidence="4 5">WC7.3b</strain>
    </source>
</reference>
<dbReference type="InterPro" id="IPR000014">
    <property type="entry name" value="PAS"/>
</dbReference>
<dbReference type="CDD" id="cd00130">
    <property type="entry name" value="PAS"/>
    <property type="match status" value="1"/>
</dbReference>
<dbReference type="PROSITE" id="PS50887">
    <property type="entry name" value="GGDEF"/>
    <property type="match status" value="1"/>
</dbReference>
<dbReference type="SUPFAM" id="SSF55781">
    <property type="entry name" value="GAF domain-like"/>
    <property type="match status" value="1"/>
</dbReference>
<protein>
    <submittedName>
        <fullName evidence="4">Diguanylate cyclase</fullName>
    </submittedName>
</protein>
<dbReference type="Pfam" id="PF08447">
    <property type="entry name" value="PAS_3"/>
    <property type="match status" value="2"/>
</dbReference>
<dbReference type="SMART" id="SM00065">
    <property type="entry name" value="GAF"/>
    <property type="match status" value="1"/>
</dbReference>
<evidence type="ECO:0000259" key="1">
    <source>
        <dbReference type="PROSITE" id="PS50112"/>
    </source>
</evidence>
<comment type="caution">
    <text evidence="4">The sequence shown here is derived from an EMBL/GenBank/DDBJ whole genome shotgun (WGS) entry which is preliminary data.</text>
</comment>